<evidence type="ECO:0000313" key="2">
    <source>
        <dbReference type="EMBL" id="SHK45320.1"/>
    </source>
</evidence>
<dbReference type="EMBL" id="FQZQ01000030">
    <property type="protein sequence ID" value="SHK45320.1"/>
    <property type="molecule type" value="Genomic_DNA"/>
</dbReference>
<dbReference type="AlphaFoldDB" id="A0A1M6SKZ0"/>
<sequence>MKAFITKTLVTGVFLLIPVGVLGFALSKAFGKLRKLAEPLAAKFEIETAAGILALDALMVMGLIVGVFLVGLIAYLPIVAARADRIDQRLEGNVPGYSVLKGIIGGALNHETSMKGFKTVVARHNGVAQIGFEVERTETGEIVVFLPSTPSPRTGITALFNPRDVDPLNVPPHKALEMLTFFGKGTAAILGDNACQGGLSLAHTAQAA</sequence>
<accession>A0A1M6SKZ0</accession>
<proteinExistence type="predicted"/>
<keyword evidence="3" id="KW-1185">Reference proteome</keyword>
<reference evidence="3" key="1">
    <citation type="submission" date="2016-11" db="EMBL/GenBank/DDBJ databases">
        <authorList>
            <person name="Varghese N."/>
            <person name="Submissions S."/>
        </authorList>
    </citation>
    <scope>NUCLEOTIDE SEQUENCE [LARGE SCALE GENOMIC DNA]</scope>
    <source>
        <strain evidence="3">DSM 100564</strain>
    </source>
</reference>
<evidence type="ECO:0000313" key="3">
    <source>
        <dbReference type="Proteomes" id="UP000183982"/>
    </source>
</evidence>
<dbReference type="Proteomes" id="UP000183982">
    <property type="component" value="Unassembled WGS sequence"/>
</dbReference>
<organism evidence="2 3">
    <name type="scientific">Shimia gijangensis</name>
    <dbReference type="NCBI Taxonomy" id="1470563"/>
    <lineage>
        <taxon>Bacteria</taxon>
        <taxon>Pseudomonadati</taxon>
        <taxon>Pseudomonadota</taxon>
        <taxon>Alphaproteobacteria</taxon>
        <taxon>Rhodobacterales</taxon>
        <taxon>Roseobacteraceae</taxon>
    </lineage>
</organism>
<dbReference type="OrthoDB" id="6399850at2"/>
<dbReference type="STRING" id="1470563.SAMN05444000_13020"/>
<name>A0A1M6SKZ0_9RHOB</name>
<dbReference type="RefSeq" id="WP_073256465.1">
    <property type="nucleotide sequence ID" value="NZ_FQZQ01000030.1"/>
</dbReference>
<keyword evidence="1" id="KW-0812">Transmembrane</keyword>
<keyword evidence="1" id="KW-1133">Transmembrane helix</keyword>
<feature type="transmembrane region" description="Helical" evidence="1">
    <location>
        <begin position="51"/>
        <end position="76"/>
    </location>
</feature>
<evidence type="ECO:0000256" key="1">
    <source>
        <dbReference type="SAM" id="Phobius"/>
    </source>
</evidence>
<gene>
    <name evidence="2" type="ORF">SAMN05444000_13020</name>
</gene>
<keyword evidence="1" id="KW-0472">Membrane</keyword>
<protein>
    <submittedName>
        <fullName evidence="2">Uncharacterized membrane protein</fullName>
    </submittedName>
</protein>